<dbReference type="InterPro" id="IPR051580">
    <property type="entry name" value="ZnF-Chromatin_assoc"/>
</dbReference>
<keyword evidence="3" id="KW-0863">Zinc-finger</keyword>
<feature type="compositionally biased region" description="Low complexity" evidence="5">
    <location>
        <begin position="1"/>
        <end position="16"/>
    </location>
</feature>
<evidence type="ECO:0000256" key="5">
    <source>
        <dbReference type="SAM" id="MobiDB-lite"/>
    </source>
</evidence>
<feature type="region of interest" description="Disordered" evidence="5">
    <location>
        <begin position="1"/>
        <end position="29"/>
    </location>
</feature>
<dbReference type="PANTHER" id="PTHR23057:SF0">
    <property type="entry name" value="JUXTAPOSED WITH ANOTHER ZINC FINGER PROTEIN 1"/>
    <property type="match status" value="1"/>
</dbReference>
<dbReference type="Gene3D" id="3.30.160.60">
    <property type="entry name" value="Classic Zinc Finger"/>
    <property type="match status" value="1"/>
</dbReference>
<name>A0A316UD73_9BASI</name>
<evidence type="ECO:0000313" key="7">
    <source>
        <dbReference type="Proteomes" id="UP000245942"/>
    </source>
</evidence>
<keyword evidence="7" id="KW-1185">Reference proteome</keyword>
<feature type="region of interest" description="Disordered" evidence="5">
    <location>
        <begin position="135"/>
        <end position="210"/>
    </location>
</feature>
<dbReference type="PANTHER" id="PTHR23057">
    <property type="entry name" value="JUXTAPOSED WITH ANOTHER ZINC FINGER PROTEIN 1"/>
    <property type="match status" value="1"/>
</dbReference>
<proteinExistence type="predicted"/>
<reference evidence="6 7" key="1">
    <citation type="journal article" date="2018" name="Mol. Biol. Evol.">
        <title>Broad Genomic Sampling Reveals a Smut Pathogenic Ancestry of the Fungal Clade Ustilaginomycotina.</title>
        <authorList>
            <person name="Kijpornyongpan T."/>
            <person name="Mondo S.J."/>
            <person name="Barry K."/>
            <person name="Sandor L."/>
            <person name="Lee J."/>
            <person name="Lipzen A."/>
            <person name="Pangilinan J."/>
            <person name="LaButti K."/>
            <person name="Hainaut M."/>
            <person name="Henrissat B."/>
            <person name="Grigoriev I.V."/>
            <person name="Spatafora J.W."/>
            <person name="Aime M.C."/>
        </authorList>
    </citation>
    <scope>NUCLEOTIDE SEQUENCE [LARGE SCALE GENOMIC DNA]</scope>
    <source>
        <strain evidence="6 7">MCA 4718</strain>
    </source>
</reference>
<dbReference type="Proteomes" id="UP000245942">
    <property type="component" value="Unassembled WGS sequence"/>
</dbReference>
<evidence type="ECO:0000256" key="2">
    <source>
        <dbReference type="ARBA" id="ARBA00022737"/>
    </source>
</evidence>
<protein>
    <recommendedName>
        <fullName evidence="8">C2H2-type domain-containing protein</fullName>
    </recommendedName>
</protein>
<feature type="compositionally biased region" description="Polar residues" evidence="5">
    <location>
        <begin position="230"/>
        <end position="252"/>
    </location>
</feature>
<evidence type="ECO:0000256" key="3">
    <source>
        <dbReference type="ARBA" id="ARBA00022771"/>
    </source>
</evidence>
<feature type="compositionally biased region" description="Low complexity" evidence="5">
    <location>
        <begin position="145"/>
        <end position="156"/>
    </location>
</feature>
<feature type="compositionally biased region" description="Low complexity" evidence="5">
    <location>
        <begin position="320"/>
        <end position="331"/>
    </location>
</feature>
<evidence type="ECO:0008006" key="8">
    <source>
        <dbReference type="Google" id="ProtNLM"/>
    </source>
</evidence>
<dbReference type="GO" id="GO:0005634">
    <property type="term" value="C:nucleus"/>
    <property type="evidence" value="ECO:0007669"/>
    <property type="project" value="TreeGrafter"/>
</dbReference>
<dbReference type="RefSeq" id="XP_025348165.1">
    <property type="nucleotide sequence ID" value="XM_025494254.1"/>
</dbReference>
<dbReference type="AlphaFoldDB" id="A0A316UD73"/>
<accession>A0A316UD73</accession>
<dbReference type="GO" id="GO:0008270">
    <property type="term" value="F:zinc ion binding"/>
    <property type="evidence" value="ECO:0007669"/>
    <property type="project" value="UniProtKB-KW"/>
</dbReference>
<dbReference type="EMBL" id="KZ819326">
    <property type="protein sequence ID" value="PWN21005.1"/>
    <property type="molecule type" value="Genomic_DNA"/>
</dbReference>
<evidence type="ECO:0000256" key="1">
    <source>
        <dbReference type="ARBA" id="ARBA00022723"/>
    </source>
</evidence>
<keyword evidence="4" id="KW-0862">Zinc</keyword>
<feature type="region of interest" description="Disordered" evidence="5">
    <location>
        <begin position="304"/>
        <end position="357"/>
    </location>
</feature>
<sequence length="634" mass="62736">MAIPAPIPIVRVPPGESSGGGSSSSFASGSSRMGLGNSFGTSFPSSNGIGGSASFREAMAMATSFGKDVNDLIDYSAGRFASSVDSEMTIAPSTSLGRLESTFCRDFSCCGQDLGDLHDLLQHYEECHVRFDDDGMPGMVDDDGNSSSGGSTSTPSSMPPSPRAAHARSSSRRRESSSTAGSSTVKGKKRSFGQYDATNPGGVAGAANTPGSVQSLRRALMDGGVGGRSNGSTSSVYSANSPFSTPDSSIPGTPTLDDADFTFGHNGLSAFSALSLRPTSGDDHLPACAPPNLFFPAPGSSAMAGANSTTPGHPALNAPVNVGGNSTSSSNLPPPAKRERIASCGSSSGDVKQLDKDGKVIDKPFRCPNPGCDKAYKQANGLKYHRLHGSCNKNLAGQTGGDGSSGNASTTTAPTSQAPPKVTSPAAPASSTTAVRPPQPAANGANPTPRPGGPGVAGPPRPGGNPNSMPPLPPNINSAALAAAAALLQRGGPLPPSLQGPNGPIDSAALLKTLQMLQAQVAQQQGTPGGLPGAPGNKGPVPATSPAGTTVAKPATAPQGAAGAGGVKASPASIKSPTSTSAPAGGAPSAAATASAIPPEMLAAAQAAALQQQKKPQQPAQTAPNGTSPTQNKP</sequence>
<evidence type="ECO:0000256" key="4">
    <source>
        <dbReference type="ARBA" id="ARBA00022833"/>
    </source>
</evidence>
<organism evidence="6 7">
    <name type="scientific">Pseudomicrostroma glucosiphilum</name>
    <dbReference type="NCBI Taxonomy" id="1684307"/>
    <lineage>
        <taxon>Eukaryota</taxon>
        <taxon>Fungi</taxon>
        <taxon>Dikarya</taxon>
        <taxon>Basidiomycota</taxon>
        <taxon>Ustilaginomycotina</taxon>
        <taxon>Exobasidiomycetes</taxon>
        <taxon>Microstromatales</taxon>
        <taxon>Microstromatales incertae sedis</taxon>
        <taxon>Pseudomicrostroma</taxon>
    </lineage>
</organism>
<keyword evidence="1" id="KW-0479">Metal-binding</keyword>
<evidence type="ECO:0000313" key="6">
    <source>
        <dbReference type="EMBL" id="PWN21005.1"/>
    </source>
</evidence>
<feature type="compositionally biased region" description="Low complexity" evidence="5">
    <location>
        <begin position="408"/>
        <end position="436"/>
    </location>
</feature>
<dbReference type="OrthoDB" id="1662883at2759"/>
<feature type="compositionally biased region" description="Polar residues" evidence="5">
    <location>
        <begin position="622"/>
        <end position="634"/>
    </location>
</feature>
<feature type="region of interest" description="Disordered" evidence="5">
    <location>
        <begin position="398"/>
        <end position="476"/>
    </location>
</feature>
<feature type="region of interest" description="Disordered" evidence="5">
    <location>
        <begin position="222"/>
        <end position="256"/>
    </location>
</feature>
<dbReference type="GeneID" id="37015988"/>
<feature type="compositionally biased region" description="Pro residues" evidence="5">
    <location>
        <begin position="448"/>
        <end position="474"/>
    </location>
</feature>
<feature type="region of interest" description="Disordered" evidence="5">
    <location>
        <begin position="521"/>
        <end position="634"/>
    </location>
</feature>
<gene>
    <name evidence="6" type="ORF">BCV69DRAFT_298798</name>
</gene>
<dbReference type="STRING" id="1684307.A0A316UD73"/>
<keyword evidence="2" id="KW-0677">Repeat</keyword>
<feature type="compositionally biased region" description="Low complexity" evidence="5">
    <location>
        <begin position="551"/>
        <end position="621"/>
    </location>
</feature>